<evidence type="ECO:0000313" key="1">
    <source>
        <dbReference type="EMBL" id="SFF16863.1"/>
    </source>
</evidence>
<keyword evidence="2" id="KW-1185">Reference proteome</keyword>
<organism evidence="1 2">
    <name type="scientific">Spirosoma endophyticum</name>
    <dbReference type="NCBI Taxonomy" id="662367"/>
    <lineage>
        <taxon>Bacteria</taxon>
        <taxon>Pseudomonadati</taxon>
        <taxon>Bacteroidota</taxon>
        <taxon>Cytophagia</taxon>
        <taxon>Cytophagales</taxon>
        <taxon>Cytophagaceae</taxon>
        <taxon>Spirosoma</taxon>
    </lineage>
</organism>
<reference evidence="1 2" key="1">
    <citation type="submission" date="2016-10" db="EMBL/GenBank/DDBJ databases">
        <authorList>
            <person name="de Groot N.N."/>
        </authorList>
    </citation>
    <scope>NUCLEOTIDE SEQUENCE [LARGE SCALE GENOMIC DNA]</scope>
    <source>
        <strain evidence="1 2">DSM 26130</strain>
    </source>
</reference>
<dbReference type="Proteomes" id="UP000198598">
    <property type="component" value="Unassembled WGS sequence"/>
</dbReference>
<dbReference type="STRING" id="662367.SAMN05216167_13240"/>
<protein>
    <submittedName>
        <fullName evidence="1">Uncharacterized protein</fullName>
    </submittedName>
</protein>
<sequence>MGLSNWNKFFGSGLIALIGEEEPIDKQTDCCVVNHD</sequence>
<dbReference type="AlphaFoldDB" id="A0A1I2GI05"/>
<name>A0A1I2GI05_9BACT</name>
<evidence type="ECO:0000313" key="2">
    <source>
        <dbReference type="Proteomes" id="UP000198598"/>
    </source>
</evidence>
<proteinExistence type="predicted"/>
<dbReference type="EMBL" id="FOLQ01000032">
    <property type="protein sequence ID" value="SFF16863.1"/>
    <property type="molecule type" value="Genomic_DNA"/>
</dbReference>
<gene>
    <name evidence="1" type="ORF">SAMN05216167_13240</name>
</gene>
<accession>A0A1I2GI05</accession>